<accession>A0A0J6EJW5</accession>
<dbReference type="RefSeq" id="WP_033880480.1">
    <property type="nucleotide sequence ID" value="NZ_JARRTL010000067.1"/>
</dbReference>
<organism evidence="3 4">
    <name type="scientific">Bacillus glycinifermentans</name>
    <dbReference type="NCBI Taxonomy" id="1664069"/>
    <lineage>
        <taxon>Bacteria</taxon>
        <taxon>Bacillati</taxon>
        <taxon>Bacillota</taxon>
        <taxon>Bacilli</taxon>
        <taxon>Bacillales</taxon>
        <taxon>Bacillaceae</taxon>
        <taxon>Bacillus</taxon>
    </lineage>
</organism>
<dbReference type="InterPro" id="IPR012337">
    <property type="entry name" value="RNaseH-like_sf"/>
</dbReference>
<name>A0A0J6E9X1_9BACI</name>
<dbReference type="Proteomes" id="UP000036168">
    <property type="component" value="Unassembled WGS sequence"/>
</dbReference>
<dbReference type="GO" id="GO:0003676">
    <property type="term" value="F:nucleic acid binding"/>
    <property type="evidence" value="ECO:0007669"/>
    <property type="project" value="InterPro"/>
</dbReference>
<feature type="domain" description="Integrase catalytic" evidence="2">
    <location>
        <begin position="114"/>
        <end position="293"/>
    </location>
</feature>
<reference evidence="3 4" key="1">
    <citation type="journal article" date="2015" name="Int. J. Syst. Evol. Microbiol.">
        <title>Bacillus glycinifermentans sp. nov., isolated from fermented soybean paste.</title>
        <authorList>
            <person name="Kim S.J."/>
            <person name="Dunlap C.A."/>
            <person name="Kwon S.W."/>
            <person name="Rooney A.P."/>
        </authorList>
    </citation>
    <scope>NUCLEOTIDE SEQUENCE [LARGE SCALE GENOMIC DNA]</scope>
    <source>
        <strain evidence="3 4">GO-13</strain>
    </source>
</reference>
<dbReference type="EMBL" id="LECW02000008">
    <property type="protein sequence ID" value="KRT94533.1"/>
    <property type="molecule type" value="Genomic_DNA"/>
</dbReference>
<accession>A0A0J6E9X1</accession>
<dbReference type="OrthoDB" id="9781005at2"/>
<sequence>MANEWIAKGYAVRKVLKILEISPSTYYYQYKKEEKSVSEGRPIPGYSLTKNGKKIPDEQIQEWLMELISGEAGVYGYRKLCLRLRSEYALQINKKKVYRLCKELDILQPQREVKFHYPRKLARNRIITESNQLWEADIKYGYIEGEERFFFILSLIDVYDRSIIDYHIGLHCTGHDAGQLVQRALFKRQQFERETKPVIRTDNGPQFISLAFQKACETFHIEHERIPPRTPNMNAHIESFHRLLEYECLRRFAFHSYADAYHEVAEYMDFYNNRRIHSSILDLAPNEFYQRNQTEELTIKEVRV</sequence>
<comment type="caution">
    <text evidence="3">The sequence shown here is derived from an EMBL/GenBank/DDBJ whole genome shotgun (WGS) entry which is preliminary data.</text>
</comment>
<gene>
    <name evidence="3" type="ORF">AB447_214670</name>
</gene>
<proteinExistence type="predicted"/>
<dbReference type="InterPro" id="IPR001584">
    <property type="entry name" value="Integrase_cat-core"/>
</dbReference>
<evidence type="ECO:0000256" key="1">
    <source>
        <dbReference type="ARBA" id="ARBA00002286"/>
    </source>
</evidence>
<dbReference type="InterPro" id="IPR048020">
    <property type="entry name" value="Transpos_IS3"/>
</dbReference>
<dbReference type="AlphaFoldDB" id="A0A0J6E9X1"/>
<dbReference type="InterPro" id="IPR036397">
    <property type="entry name" value="RNaseH_sf"/>
</dbReference>
<evidence type="ECO:0000259" key="2">
    <source>
        <dbReference type="PROSITE" id="PS50994"/>
    </source>
</evidence>
<evidence type="ECO:0000313" key="4">
    <source>
        <dbReference type="Proteomes" id="UP000036168"/>
    </source>
</evidence>
<dbReference type="PANTHER" id="PTHR46889:SF5">
    <property type="entry name" value="INTEGRASE PROTEIN"/>
    <property type="match status" value="1"/>
</dbReference>
<dbReference type="PANTHER" id="PTHR46889">
    <property type="entry name" value="TRANSPOSASE INSF FOR INSERTION SEQUENCE IS3B-RELATED"/>
    <property type="match status" value="1"/>
</dbReference>
<dbReference type="NCBIfam" id="NF033516">
    <property type="entry name" value="transpos_IS3"/>
    <property type="match status" value="1"/>
</dbReference>
<dbReference type="InterPro" id="IPR050900">
    <property type="entry name" value="Transposase_IS3/IS150/IS904"/>
</dbReference>
<dbReference type="GO" id="GO:0015074">
    <property type="term" value="P:DNA integration"/>
    <property type="evidence" value="ECO:0007669"/>
    <property type="project" value="InterPro"/>
</dbReference>
<evidence type="ECO:0000313" key="3">
    <source>
        <dbReference type="EMBL" id="KRT94533.1"/>
    </source>
</evidence>
<dbReference type="PATRIC" id="fig|1664069.3.peg.4148"/>
<dbReference type="Gene3D" id="3.30.420.10">
    <property type="entry name" value="Ribonuclease H-like superfamily/Ribonuclease H"/>
    <property type="match status" value="1"/>
</dbReference>
<dbReference type="InterPro" id="IPR025948">
    <property type="entry name" value="HTH-like_dom"/>
</dbReference>
<dbReference type="Pfam" id="PF13333">
    <property type="entry name" value="rve_2"/>
    <property type="match status" value="1"/>
</dbReference>
<dbReference type="Pfam" id="PF13276">
    <property type="entry name" value="HTH_21"/>
    <property type="match status" value="1"/>
</dbReference>
<dbReference type="SUPFAM" id="SSF53098">
    <property type="entry name" value="Ribonuclease H-like"/>
    <property type="match status" value="1"/>
</dbReference>
<comment type="function">
    <text evidence="1">Involved in the transposition of the insertion sequence.</text>
</comment>
<dbReference type="Pfam" id="PF00665">
    <property type="entry name" value="rve"/>
    <property type="match status" value="1"/>
</dbReference>
<protein>
    <submittedName>
        <fullName evidence="3">Integrase</fullName>
    </submittedName>
</protein>
<dbReference type="PROSITE" id="PS50994">
    <property type="entry name" value="INTEGRASE"/>
    <property type="match status" value="1"/>
</dbReference>